<feature type="transmembrane region" description="Helical" evidence="1">
    <location>
        <begin position="85"/>
        <end position="102"/>
    </location>
</feature>
<feature type="domain" description="DUF7704" evidence="2">
    <location>
        <begin position="7"/>
        <end position="140"/>
    </location>
</feature>
<gene>
    <name evidence="3" type="ORF">BU26DRAFT_524166</name>
</gene>
<sequence>MEQPLPCIPLPYRLLLLYIEPVFALNGSILCLFQPELFLHAFSPKLKYSHDSQLVFDQLAATYLLFAFNQAVVLRVAKDLRVWKAIVLGILLCDTVHLWAGWKVMGTEVFVRPWLWRIEDWVAISSLVIPMAMRAAFLREVGIEKGEGKAANGKVKALGRDK</sequence>
<keyword evidence="1" id="KW-0472">Membrane</keyword>
<name>A0A6A6HWJ0_9PLEO</name>
<evidence type="ECO:0000313" key="4">
    <source>
        <dbReference type="Proteomes" id="UP000800094"/>
    </source>
</evidence>
<organism evidence="3 4">
    <name type="scientific">Trematosphaeria pertusa</name>
    <dbReference type="NCBI Taxonomy" id="390896"/>
    <lineage>
        <taxon>Eukaryota</taxon>
        <taxon>Fungi</taxon>
        <taxon>Dikarya</taxon>
        <taxon>Ascomycota</taxon>
        <taxon>Pezizomycotina</taxon>
        <taxon>Dothideomycetes</taxon>
        <taxon>Pleosporomycetidae</taxon>
        <taxon>Pleosporales</taxon>
        <taxon>Massarineae</taxon>
        <taxon>Trematosphaeriaceae</taxon>
        <taxon>Trematosphaeria</taxon>
    </lineage>
</organism>
<dbReference type="InterPro" id="IPR056121">
    <property type="entry name" value="DUF7704"/>
</dbReference>
<evidence type="ECO:0000256" key="1">
    <source>
        <dbReference type="SAM" id="Phobius"/>
    </source>
</evidence>
<keyword evidence="1" id="KW-0812">Transmembrane</keyword>
<dbReference type="RefSeq" id="XP_033677569.1">
    <property type="nucleotide sequence ID" value="XM_033830221.1"/>
</dbReference>
<protein>
    <recommendedName>
        <fullName evidence="2">DUF7704 domain-containing protein</fullName>
    </recommendedName>
</protein>
<keyword evidence="4" id="KW-1185">Reference proteome</keyword>
<dbReference type="Proteomes" id="UP000800094">
    <property type="component" value="Unassembled WGS sequence"/>
</dbReference>
<evidence type="ECO:0000259" key="2">
    <source>
        <dbReference type="Pfam" id="PF24803"/>
    </source>
</evidence>
<dbReference type="AlphaFoldDB" id="A0A6A6HWJ0"/>
<accession>A0A6A6HWJ0</accession>
<feature type="transmembrane region" description="Helical" evidence="1">
    <location>
        <begin position="55"/>
        <end position="73"/>
    </location>
</feature>
<feature type="transmembrane region" description="Helical" evidence="1">
    <location>
        <begin position="12"/>
        <end position="35"/>
    </location>
</feature>
<dbReference type="GeneID" id="54583551"/>
<reference evidence="3" key="1">
    <citation type="journal article" date="2020" name="Stud. Mycol.">
        <title>101 Dothideomycetes genomes: a test case for predicting lifestyles and emergence of pathogens.</title>
        <authorList>
            <person name="Haridas S."/>
            <person name="Albert R."/>
            <person name="Binder M."/>
            <person name="Bloem J."/>
            <person name="Labutti K."/>
            <person name="Salamov A."/>
            <person name="Andreopoulos B."/>
            <person name="Baker S."/>
            <person name="Barry K."/>
            <person name="Bills G."/>
            <person name="Bluhm B."/>
            <person name="Cannon C."/>
            <person name="Castanera R."/>
            <person name="Culley D."/>
            <person name="Daum C."/>
            <person name="Ezra D."/>
            <person name="Gonzalez J."/>
            <person name="Henrissat B."/>
            <person name="Kuo A."/>
            <person name="Liang C."/>
            <person name="Lipzen A."/>
            <person name="Lutzoni F."/>
            <person name="Magnuson J."/>
            <person name="Mondo S."/>
            <person name="Nolan M."/>
            <person name="Ohm R."/>
            <person name="Pangilinan J."/>
            <person name="Park H.-J."/>
            <person name="Ramirez L."/>
            <person name="Alfaro M."/>
            <person name="Sun H."/>
            <person name="Tritt A."/>
            <person name="Yoshinaga Y."/>
            <person name="Zwiers L.-H."/>
            <person name="Turgeon B."/>
            <person name="Goodwin S."/>
            <person name="Spatafora J."/>
            <person name="Crous P."/>
            <person name="Grigoriev I."/>
        </authorList>
    </citation>
    <scope>NUCLEOTIDE SEQUENCE</scope>
    <source>
        <strain evidence="3">CBS 122368</strain>
    </source>
</reference>
<dbReference type="PANTHER" id="PTHR37019:SF1">
    <property type="entry name" value="EXPERA DOMAIN-CONTAINING PROTEIN"/>
    <property type="match status" value="1"/>
</dbReference>
<keyword evidence="1" id="KW-1133">Transmembrane helix</keyword>
<dbReference type="PANTHER" id="PTHR37019">
    <property type="entry name" value="CHROMOSOME 1, WHOLE GENOME SHOTGUN SEQUENCE"/>
    <property type="match status" value="1"/>
</dbReference>
<evidence type="ECO:0000313" key="3">
    <source>
        <dbReference type="EMBL" id="KAF2242565.1"/>
    </source>
</evidence>
<dbReference type="EMBL" id="ML987207">
    <property type="protein sequence ID" value="KAF2242565.1"/>
    <property type="molecule type" value="Genomic_DNA"/>
</dbReference>
<proteinExistence type="predicted"/>
<dbReference type="OrthoDB" id="5313995at2759"/>
<dbReference type="Pfam" id="PF24803">
    <property type="entry name" value="DUF7704"/>
    <property type="match status" value="1"/>
</dbReference>